<keyword evidence="3" id="KW-0732">Signal</keyword>
<dbReference type="PANTHER" id="PTHR30290:SF9">
    <property type="entry name" value="OLIGOPEPTIDE-BINDING PROTEIN APPA"/>
    <property type="match status" value="1"/>
</dbReference>
<dbReference type="GO" id="GO:1904680">
    <property type="term" value="F:peptide transmembrane transporter activity"/>
    <property type="evidence" value="ECO:0007669"/>
    <property type="project" value="TreeGrafter"/>
</dbReference>
<evidence type="ECO:0000313" key="6">
    <source>
        <dbReference type="Proteomes" id="UP000005868"/>
    </source>
</evidence>
<proteinExistence type="inferred from homology"/>
<dbReference type="EMBL" id="CP003096">
    <property type="protein sequence ID" value="AER66089.1"/>
    <property type="molecule type" value="Genomic_DNA"/>
</dbReference>
<sequence>MTKALRTYFLFIVTFIVCVSSLSSAPSMGMDGKIDINSIRGPKIKDLYMVIYRDPDSQILALETGKLDVLSDIIRPVDIKRLAARDDILLTLSEGFHIFFMGFNLREFPWNDLALRKALSHAVPRKKIVRDLFAGYCMPVSTYLPPVSPYYEPNVTHYDYDPDKARSILSEAGWRWSKEGVLIPPGKDKPLKKVYLLCPTAQAAPTTAELAARIVDSFVSLGLPVELQMLDFSMMIKRLDKHDFDLFVMAWSLSRDPDNLFAFFHSSMDTEGGYNIQGLHDQAIDEVLEKLRWAKDKESATAYAKEAQRMLSEKAPWIPIYSRYMISAIRKDWKGVIYSKKTTADNMWSLLNMEPKAGKMRPLYWCLPEDPRTLNPLAASSAYDWSVLGLIYESLIATDPYTMDDVPWLAKQWSVETKGTGENSSTILRFHLRKGVTWQDGKPFTAEDVKETILYLKKHEIPRYFDQVNHVISVEAPSSQEVIVTLDRTSYWYLHNIGGLPIFPAHLLRNVKDWKSWRPERLNNPNDPKLTQLIGTGPFIFTEYKPGEFVHLIRYDGYWKR</sequence>
<evidence type="ECO:0000256" key="2">
    <source>
        <dbReference type="ARBA" id="ARBA00022448"/>
    </source>
</evidence>
<dbReference type="AlphaFoldDB" id="G7V755"/>
<keyword evidence="6" id="KW-1185">Reference proteome</keyword>
<dbReference type="Gene3D" id="3.10.105.10">
    <property type="entry name" value="Dipeptide-binding Protein, Domain 3"/>
    <property type="match status" value="1"/>
</dbReference>
<protein>
    <submittedName>
        <fullName evidence="5">Extracellular solute-binding protein family 5</fullName>
    </submittedName>
</protein>
<dbReference type="Pfam" id="PF00496">
    <property type="entry name" value="SBP_bac_5"/>
    <property type="match status" value="2"/>
</dbReference>
<dbReference type="HOGENOM" id="CLU_493192_0_0_0"/>
<gene>
    <name evidence="5" type="ordered locus">Tlie_0352</name>
</gene>
<dbReference type="KEGG" id="tli:Tlie_0352"/>
<dbReference type="SUPFAM" id="SSF53850">
    <property type="entry name" value="Periplasmic binding protein-like II"/>
    <property type="match status" value="2"/>
</dbReference>
<organism evidence="5 6">
    <name type="scientific">Thermovirga lienii (strain ATCC BAA-1197 / DSM 17291 / Cas60314)</name>
    <dbReference type="NCBI Taxonomy" id="580340"/>
    <lineage>
        <taxon>Bacteria</taxon>
        <taxon>Thermotogati</taxon>
        <taxon>Synergistota</taxon>
        <taxon>Synergistia</taxon>
        <taxon>Synergistales</taxon>
        <taxon>Thermovirgaceae</taxon>
        <taxon>Thermovirga</taxon>
    </lineage>
</organism>
<dbReference type="PANTHER" id="PTHR30290">
    <property type="entry name" value="PERIPLASMIC BINDING COMPONENT OF ABC TRANSPORTER"/>
    <property type="match status" value="1"/>
</dbReference>
<name>G7V755_THELD</name>
<comment type="similarity">
    <text evidence="1">Belongs to the bacterial solute-binding protein 5 family.</text>
</comment>
<accession>G7V755</accession>
<dbReference type="Proteomes" id="UP000005868">
    <property type="component" value="Chromosome"/>
</dbReference>
<dbReference type="InterPro" id="IPR000914">
    <property type="entry name" value="SBP_5_dom"/>
</dbReference>
<feature type="domain" description="Solute-binding protein family 5" evidence="4">
    <location>
        <begin position="42"/>
        <end position="266"/>
    </location>
</feature>
<evidence type="ECO:0000313" key="5">
    <source>
        <dbReference type="EMBL" id="AER66089.1"/>
    </source>
</evidence>
<dbReference type="Gene3D" id="3.40.190.10">
    <property type="entry name" value="Periplasmic binding protein-like II"/>
    <property type="match status" value="2"/>
</dbReference>
<dbReference type="InterPro" id="IPR039424">
    <property type="entry name" value="SBP_5"/>
</dbReference>
<feature type="domain" description="Solute-binding protein family 5" evidence="4">
    <location>
        <begin position="406"/>
        <end position="560"/>
    </location>
</feature>
<dbReference type="GO" id="GO:0015833">
    <property type="term" value="P:peptide transport"/>
    <property type="evidence" value="ECO:0007669"/>
    <property type="project" value="TreeGrafter"/>
</dbReference>
<reference evidence="5 6" key="2">
    <citation type="journal article" date="2012" name="Stand. Genomic Sci.">
        <title>Genome sequence of the moderately thermophilic, amino-acid-degrading and sulfur-reducing bacterium Thermovirga lienii type strain (Cas60314(T)).</title>
        <authorList>
            <person name="Goker M."/>
            <person name="Saunders E."/>
            <person name="Lapidus A."/>
            <person name="Nolan M."/>
            <person name="Lucas S."/>
            <person name="Hammon N."/>
            <person name="Deshpande S."/>
            <person name="Cheng J.F."/>
            <person name="Han C."/>
            <person name="Tapia R."/>
            <person name="Goodwin L.A."/>
            <person name="Pitluck S."/>
            <person name="Liolios K."/>
            <person name="Mavromatis K."/>
            <person name="Pagani I."/>
            <person name="Ivanova N."/>
            <person name="Mikhailova N."/>
            <person name="Pati A."/>
            <person name="Chen A."/>
            <person name="Palaniappan K."/>
            <person name="Land M."/>
            <person name="Chang Y.J."/>
            <person name="Jeffries C.D."/>
            <person name="Brambilla E.M."/>
            <person name="Rohde M."/>
            <person name="Spring S."/>
            <person name="Detter J.C."/>
            <person name="Woyke T."/>
            <person name="Bristow J."/>
            <person name="Eisen J.A."/>
            <person name="Markowitz V."/>
            <person name="Hugenholtz P."/>
            <person name="Kyrpides N.C."/>
            <person name="Klenk H.P."/>
        </authorList>
    </citation>
    <scope>NUCLEOTIDE SEQUENCE [LARGE SCALE GENOMIC DNA]</scope>
    <source>
        <strain evidence="6">ATCC BAA-1197 / DSM 17291 / Cas60314</strain>
    </source>
</reference>
<dbReference type="CDD" id="cd00995">
    <property type="entry name" value="PBP2_NikA_DppA_OppA_like"/>
    <property type="match status" value="1"/>
</dbReference>
<reference evidence="6" key="1">
    <citation type="submission" date="2011-10" db="EMBL/GenBank/DDBJ databases">
        <title>The complete genome of chromosome of Thermovirga lienii DSM 17291.</title>
        <authorList>
            <consortium name="US DOE Joint Genome Institute (JGI-PGF)"/>
            <person name="Lucas S."/>
            <person name="Copeland A."/>
            <person name="Lapidus A."/>
            <person name="Glavina del Rio T."/>
            <person name="Dalin E."/>
            <person name="Tice H."/>
            <person name="Bruce D."/>
            <person name="Goodwin L."/>
            <person name="Pitluck S."/>
            <person name="Peters L."/>
            <person name="Mikhailova N."/>
            <person name="Saunders E."/>
            <person name="Kyrpides N."/>
            <person name="Mavromatis K."/>
            <person name="Ivanova N."/>
            <person name="Last F.I."/>
            <person name="Brettin T."/>
            <person name="Detter J.C."/>
            <person name="Han C."/>
            <person name="Larimer F."/>
            <person name="Land M."/>
            <person name="Hauser L."/>
            <person name="Markowitz V."/>
            <person name="Cheng J.-F."/>
            <person name="Hugenholtz P."/>
            <person name="Woyke T."/>
            <person name="Wu D."/>
            <person name="Spring S."/>
            <person name="Schroeder M."/>
            <person name="Brambilla E.-M."/>
            <person name="Klenk H.-P."/>
            <person name="Eisen J.A."/>
        </authorList>
    </citation>
    <scope>NUCLEOTIDE SEQUENCE [LARGE SCALE GENOMIC DNA]</scope>
    <source>
        <strain evidence="6">ATCC BAA-1197 / DSM 17291 / Cas60314</strain>
    </source>
</reference>
<evidence type="ECO:0000259" key="4">
    <source>
        <dbReference type="Pfam" id="PF00496"/>
    </source>
</evidence>
<keyword evidence="2" id="KW-0813">Transport</keyword>
<dbReference type="STRING" id="580340.Tlie_0352"/>
<dbReference type="eggNOG" id="COG0747">
    <property type="taxonomic scope" value="Bacteria"/>
</dbReference>
<evidence type="ECO:0000256" key="1">
    <source>
        <dbReference type="ARBA" id="ARBA00005695"/>
    </source>
</evidence>
<evidence type="ECO:0000256" key="3">
    <source>
        <dbReference type="ARBA" id="ARBA00022729"/>
    </source>
</evidence>